<dbReference type="AlphaFoldDB" id="A0A1G8JCV7"/>
<dbReference type="NCBIfam" id="NF001543">
    <property type="entry name" value="PRK00373.1-2"/>
    <property type="match status" value="1"/>
</dbReference>
<feature type="coiled-coil region" evidence="5">
    <location>
        <begin position="13"/>
        <end position="54"/>
    </location>
</feature>
<reference evidence="6 7" key="1">
    <citation type="submission" date="2017-09" db="EMBL/GenBank/DDBJ databases">
        <title>Bacterial strain isolated from the female urinary microbiota.</title>
        <authorList>
            <person name="Thomas-White K."/>
            <person name="Kumar N."/>
            <person name="Forster S."/>
            <person name="Putonti C."/>
            <person name="Lawley T."/>
            <person name="Wolfe A.J."/>
        </authorList>
    </citation>
    <scope>NUCLEOTIDE SEQUENCE [LARGE SCALE GENOMIC DNA]</scope>
    <source>
        <strain evidence="6 7">UMB0852</strain>
    </source>
</reference>
<dbReference type="EMBL" id="PNHE01000015">
    <property type="protein sequence ID" value="PMC58387.1"/>
    <property type="molecule type" value="Genomic_DNA"/>
</dbReference>
<dbReference type="NCBIfam" id="NF001546">
    <property type="entry name" value="PRK00373.1-5"/>
    <property type="match status" value="1"/>
</dbReference>
<comment type="caution">
    <text evidence="6">The sequence shown here is derived from an EMBL/GenBank/DDBJ whole genome shotgun (WGS) entry which is preliminary data.</text>
</comment>
<dbReference type="FunFam" id="1.10.287.3240:FF:000007">
    <property type="entry name" value="V-type ATP synthase subunit D"/>
    <property type="match status" value="1"/>
</dbReference>
<dbReference type="InterPro" id="IPR002699">
    <property type="entry name" value="V_ATPase_D"/>
</dbReference>
<dbReference type="STRING" id="84521.SAMN04487994_100444"/>
<dbReference type="GO" id="GO:0005524">
    <property type="term" value="F:ATP binding"/>
    <property type="evidence" value="ECO:0007669"/>
    <property type="project" value="UniProtKB-UniRule"/>
</dbReference>
<evidence type="ECO:0000256" key="4">
    <source>
        <dbReference type="HAMAP-Rule" id="MF_00271"/>
    </source>
</evidence>
<dbReference type="OrthoDB" id="9781718at2"/>
<dbReference type="Gene3D" id="1.10.287.3240">
    <property type="match status" value="1"/>
</dbReference>
<sequence>MARLNVKPTRMELAKLKERLETATRGHKLLKDKRDELMRQFIGLIKENNELRQKVEDQLTESMQDFVLAKSLESDQVAEELFAVPSKEIKLHIQLDNVMSVHVPKMHTDVLQHNEINGVPYSYVGSNSGMDNAVRDVENSLSDLLRLAEIEKTCQLMADEIEKTRRRVNGLEYRIIPELKETIYYIEMKLEEAERASITRIMKIKDLEEKADARDKEEHVAYDF</sequence>
<evidence type="ECO:0000313" key="7">
    <source>
        <dbReference type="Proteomes" id="UP000235682"/>
    </source>
</evidence>
<keyword evidence="7" id="KW-1185">Reference proteome</keyword>
<dbReference type="PANTHER" id="PTHR11671">
    <property type="entry name" value="V-TYPE ATP SYNTHASE SUBUNIT D"/>
    <property type="match status" value="1"/>
</dbReference>
<dbReference type="GO" id="GO:0046933">
    <property type="term" value="F:proton-transporting ATP synthase activity, rotational mechanism"/>
    <property type="evidence" value="ECO:0007669"/>
    <property type="project" value="UniProtKB-UniRule"/>
</dbReference>
<organism evidence="6 7">
    <name type="scientific">Dolosicoccus paucivorans</name>
    <dbReference type="NCBI Taxonomy" id="84521"/>
    <lineage>
        <taxon>Bacteria</taxon>
        <taxon>Bacillati</taxon>
        <taxon>Bacillota</taxon>
        <taxon>Bacilli</taxon>
        <taxon>Lactobacillales</taxon>
        <taxon>Aerococcaceae</taxon>
        <taxon>Dolosicoccus</taxon>
    </lineage>
</organism>
<evidence type="ECO:0000313" key="6">
    <source>
        <dbReference type="EMBL" id="PMC58387.1"/>
    </source>
</evidence>
<keyword evidence="2 4" id="KW-0813">Transport</keyword>
<keyword evidence="5" id="KW-0175">Coiled coil</keyword>
<dbReference type="Proteomes" id="UP000235682">
    <property type="component" value="Unassembled WGS sequence"/>
</dbReference>
<name>A0A1G8JCV7_9LACT</name>
<keyword evidence="4" id="KW-0375">Hydrogen ion transport</keyword>
<evidence type="ECO:0000256" key="2">
    <source>
        <dbReference type="ARBA" id="ARBA00022448"/>
    </source>
</evidence>
<comment type="function">
    <text evidence="4">Produces ATP from ADP in the presence of a proton gradient across the membrane.</text>
</comment>
<dbReference type="GO" id="GO:0042777">
    <property type="term" value="P:proton motive force-driven plasma membrane ATP synthesis"/>
    <property type="evidence" value="ECO:0007669"/>
    <property type="project" value="UniProtKB-UniRule"/>
</dbReference>
<dbReference type="NCBIfam" id="TIGR00309">
    <property type="entry name" value="V_ATPase_subD"/>
    <property type="match status" value="1"/>
</dbReference>
<keyword evidence="4" id="KW-0066">ATP synthesis</keyword>
<proteinExistence type="inferred from homology"/>
<dbReference type="RefSeq" id="WP_092084152.1">
    <property type="nucleotide sequence ID" value="NZ_FNEL01000004.1"/>
</dbReference>
<accession>A0A1G8JCV7</accession>
<evidence type="ECO:0000256" key="5">
    <source>
        <dbReference type="SAM" id="Coils"/>
    </source>
</evidence>
<evidence type="ECO:0000256" key="1">
    <source>
        <dbReference type="ARBA" id="ARBA00005850"/>
    </source>
</evidence>
<evidence type="ECO:0000256" key="3">
    <source>
        <dbReference type="ARBA" id="ARBA00023065"/>
    </source>
</evidence>
<dbReference type="GO" id="GO:0046961">
    <property type="term" value="F:proton-transporting ATPase activity, rotational mechanism"/>
    <property type="evidence" value="ECO:0007669"/>
    <property type="project" value="InterPro"/>
</dbReference>
<keyword evidence="3 4" id="KW-0406">Ion transport</keyword>
<comment type="similarity">
    <text evidence="1 4">Belongs to the V-ATPase D subunit family.</text>
</comment>
<dbReference type="Pfam" id="PF01813">
    <property type="entry name" value="ATP-synt_D"/>
    <property type="match status" value="1"/>
</dbReference>
<gene>
    <name evidence="4" type="primary">atpD</name>
    <name evidence="6" type="ORF">CJ205_04505</name>
</gene>
<dbReference type="HAMAP" id="MF_00271">
    <property type="entry name" value="ATP_synth_D_arch"/>
    <property type="match status" value="1"/>
</dbReference>
<protein>
    <recommendedName>
        <fullName evidence="4">V-type ATP synthase subunit D</fullName>
    </recommendedName>
    <alternativeName>
        <fullName evidence="4">V-ATPase subunit D</fullName>
    </alternativeName>
</protein>